<evidence type="ECO:0000313" key="3">
    <source>
        <dbReference type="Proteomes" id="UP000030760"/>
    </source>
</evidence>
<dbReference type="Proteomes" id="UP000030760">
    <property type="component" value="Unassembled WGS sequence"/>
</dbReference>
<evidence type="ECO:0000256" key="1">
    <source>
        <dbReference type="SAM" id="MobiDB-lite"/>
    </source>
</evidence>
<dbReference type="AntiFam" id="ANF00057">
    <property type="entry name" value="Translation of E. coli type CRISPR repeat"/>
</dbReference>
<feature type="region of interest" description="Disordered" evidence="1">
    <location>
        <begin position="16"/>
        <end position="74"/>
    </location>
</feature>
<organism evidence="2 3">
    <name type="scientific">Streptomyces bottropensis ATCC 25435</name>
    <dbReference type="NCBI Taxonomy" id="1054862"/>
    <lineage>
        <taxon>Bacteria</taxon>
        <taxon>Bacillati</taxon>
        <taxon>Actinomycetota</taxon>
        <taxon>Actinomycetes</taxon>
        <taxon>Kitasatosporales</taxon>
        <taxon>Streptomycetaceae</taxon>
        <taxon>Streptomyces</taxon>
    </lineage>
</organism>
<reference evidence="3" key="1">
    <citation type="journal article" date="2013" name="Genome Announc.">
        <title>Draft Genome Sequence of Streptomyces bottropensis ATCC 25435, a Bottromycin-Producing Actinomycete.</title>
        <authorList>
            <person name="Zhang H."/>
            <person name="Zhou W."/>
            <person name="Zhuang Y."/>
            <person name="Liang X."/>
            <person name="Liu T."/>
        </authorList>
    </citation>
    <scope>NUCLEOTIDE SEQUENCE [LARGE SCALE GENOMIC DNA]</scope>
    <source>
        <strain evidence="3">ATCC 25435</strain>
    </source>
</reference>
<accession>M3FTR1</accession>
<protein>
    <submittedName>
        <fullName evidence="2">Uncharacterized protein</fullName>
    </submittedName>
</protein>
<dbReference type="AlphaFoldDB" id="M3FTR1"/>
<dbReference type="EMBL" id="KB405064">
    <property type="protein sequence ID" value="EMF56350.1"/>
    <property type="molecule type" value="Genomic_DNA"/>
</dbReference>
<proteinExistence type="predicted"/>
<gene>
    <name evidence="2" type="ORF">SBD_2261</name>
</gene>
<evidence type="ECO:0000313" key="2">
    <source>
        <dbReference type="EMBL" id="EMF56350.1"/>
    </source>
</evidence>
<feature type="compositionally biased region" description="Basic and acidic residues" evidence="1">
    <location>
        <begin position="29"/>
        <end position="52"/>
    </location>
</feature>
<sequence length="105" mass="11481">MLIVGTAWRLRITSARAESTCHGGSPRKNTADHLRSRGEHRVDENTKGRKDGSPPLARRARDDSADGAVGERITSARAESTISLSYSARRSADHLRSRGEHPSFS</sequence>
<name>M3FTR1_9ACTN</name>